<evidence type="ECO:0000256" key="1">
    <source>
        <dbReference type="SAM" id="Phobius"/>
    </source>
</evidence>
<name>H8GJ50_METAL</name>
<dbReference type="HOGENOM" id="CLU_086387_1_0_6"/>
<reference evidence="2 3" key="1">
    <citation type="journal article" date="2013" name="Genome Announc.">
        <title>Genome Sequence of the Obligate Gammaproteobacterial Methanotroph Methylomicrobium album Strain BG8.</title>
        <authorList>
            <person name="Kits K.D."/>
            <person name="Kalyuzhnaya M.G."/>
            <person name="Klotz M.G."/>
            <person name="Jetten M.S."/>
            <person name="Op den Camp H.J."/>
            <person name="Vuilleumier S."/>
            <person name="Bringel F."/>
            <person name="Dispirito A.A."/>
            <person name="Murrell J.C."/>
            <person name="Bruce D."/>
            <person name="Cheng J.F."/>
            <person name="Copeland A."/>
            <person name="Goodwin L."/>
            <person name="Hauser L."/>
            <person name="Lajus A."/>
            <person name="Land M.L."/>
            <person name="Lapidus A."/>
            <person name="Lucas S."/>
            <person name="Medigue C."/>
            <person name="Pitluck S."/>
            <person name="Woyke T."/>
            <person name="Zeytun A."/>
            <person name="Stein L.Y."/>
        </authorList>
    </citation>
    <scope>NUCLEOTIDE SEQUENCE [LARGE SCALE GENOMIC DNA]</scope>
    <source>
        <strain evidence="2 3">BG8</strain>
    </source>
</reference>
<evidence type="ECO:0008006" key="4">
    <source>
        <dbReference type="Google" id="ProtNLM"/>
    </source>
</evidence>
<dbReference type="RefSeq" id="WP_005374986.1">
    <property type="nucleotide sequence ID" value="NZ_CM001475.1"/>
</dbReference>
<accession>H8GJ50</accession>
<feature type="transmembrane region" description="Helical" evidence="1">
    <location>
        <begin position="81"/>
        <end position="100"/>
    </location>
</feature>
<gene>
    <name evidence="2" type="ORF">Metal_3920</name>
</gene>
<dbReference type="AlphaFoldDB" id="H8GJ50"/>
<evidence type="ECO:0000313" key="3">
    <source>
        <dbReference type="Proteomes" id="UP000005090"/>
    </source>
</evidence>
<proteinExistence type="predicted"/>
<dbReference type="Proteomes" id="UP000005090">
    <property type="component" value="Chromosome"/>
</dbReference>
<keyword evidence="1" id="KW-0472">Membrane</keyword>
<dbReference type="EMBL" id="CM001475">
    <property type="protein sequence ID" value="EIC31557.1"/>
    <property type="molecule type" value="Genomic_DNA"/>
</dbReference>
<feature type="transmembrane region" description="Helical" evidence="1">
    <location>
        <begin position="112"/>
        <end position="135"/>
    </location>
</feature>
<dbReference type="eggNOG" id="ENOG5031HBY">
    <property type="taxonomic scope" value="Bacteria"/>
</dbReference>
<sequence>MNTTQWLQTKYLPIPLIALMVLTRYHHFGDALHLPDASLAVFFFAGFYRKPALPAFLLILAGLIDYLAIANGTSAYCISPAYVFMIPTYGVMWLAGRYCGRYKTFDRIGLPLNVGMLMLASTAAFLISNGSFYLLSGRFEEVSLSAYIAGGLQYYLPYVGSTLLYVAAGYALVKLLAFLPALQSRHTSA</sequence>
<protein>
    <recommendedName>
        <fullName evidence="4">Rod shape-determining protein MreD</fullName>
    </recommendedName>
</protein>
<keyword evidence="1" id="KW-1133">Transmembrane helix</keyword>
<dbReference type="STRING" id="686340.Metal_3920"/>
<organism evidence="2 3">
    <name type="scientific">Methylomicrobium album BG8</name>
    <dbReference type="NCBI Taxonomy" id="686340"/>
    <lineage>
        <taxon>Bacteria</taxon>
        <taxon>Pseudomonadati</taxon>
        <taxon>Pseudomonadota</taxon>
        <taxon>Gammaproteobacteria</taxon>
        <taxon>Methylococcales</taxon>
        <taxon>Methylococcaceae</taxon>
        <taxon>Methylomicrobium</taxon>
    </lineage>
</organism>
<feature type="transmembrane region" description="Helical" evidence="1">
    <location>
        <begin position="155"/>
        <end position="179"/>
    </location>
</feature>
<evidence type="ECO:0000313" key="2">
    <source>
        <dbReference type="EMBL" id="EIC31557.1"/>
    </source>
</evidence>
<keyword evidence="3" id="KW-1185">Reference proteome</keyword>
<feature type="transmembrane region" description="Helical" evidence="1">
    <location>
        <begin position="52"/>
        <end position="69"/>
    </location>
</feature>
<keyword evidence="1" id="KW-0812">Transmembrane</keyword>